<dbReference type="Gene3D" id="3.40.50.300">
    <property type="entry name" value="P-loop containing nucleotide triphosphate hydrolases"/>
    <property type="match status" value="1"/>
</dbReference>
<evidence type="ECO:0000313" key="1">
    <source>
        <dbReference type="EMBL" id="GGM27597.1"/>
    </source>
</evidence>
<keyword evidence="2" id="KW-1185">Reference proteome</keyword>
<dbReference type="AlphaFoldDB" id="A0A8H9GHK7"/>
<gene>
    <name evidence="1" type="ORF">GCM10010102_24090</name>
</gene>
<evidence type="ECO:0008006" key="3">
    <source>
        <dbReference type="Google" id="ProtNLM"/>
    </source>
</evidence>
<evidence type="ECO:0000313" key="2">
    <source>
        <dbReference type="Proteomes" id="UP000655589"/>
    </source>
</evidence>
<accession>A0A8H9GHK7</accession>
<protein>
    <recommendedName>
        <fullName evidence="3">Sulfotransferase family protein</fullName>
    </recommendedName>
</protein>
<sequence length="311" mass="34891">MKHLVLHVGAHKTGTTLVQKALRANRAAFAERGYDVLTRNEYEDVTQGYHVRWRRQGGDLQNVTTAFELLRDSLTHDSLVLSHEDLLASVHSFRTGPLYAPAGEVLRRALDVLRPERTTVLFAVRRQDRFVESSYLQTVRVGSTKTFSEFMAPVIPENLRWDVLVETMRAALPADAELHLTYFESIKELRARNFVREFFRQTGVGVSPEFTFNTDAVNRGYSDVALKLALVGNAELEPEDRRKLRLFLDASFSNATHPSPLLLTPGQREEMLTALAPFNKALHEMVTSSLSAGSPDLAVNLGESPYLPGAR</sequence>
<organism evidence="1 2">
    <name type="scientific">Promicromonospora citrea</name>
    <dbReference type="NCBI Taxonomy" id="43677"/>
    <lineage>
        <taxon>Bacteria</taxon>
        <taxon>Bacillati</taxon>
        <taxon>Actinomycetota</taxon>
        <taxon>Actinomycetes</taxon>
        <taxon>Micrococcales</taxon>
        <taxon>Promicromonosporaceae</taxon>
        <taxon>Promicromonospora</taxon>
    </lineage>
</organism>
<dbReference type="Proteomes" id="UP000655589">
    <property type="component" value="Unassembled WGS sequence"/>
</dbReference>
<dbReference type="SUPFAM" id="SSF52540">
    <property type="entry name" value="P-loop containing nucleoside triphosphate hydrolases"/>
    <property type="match status" value="1"/>
</dbReference>
<proteinExistence type="predicted"/>
<comment type="caution">
    <text evidence="1">The sequence shown here is derived from an EMBL/GenBank/DDBJ whole genome shotgun (WGS) entry which is preliminary data.</text>
</comment>
<dbReference type="InterPro" id="IPR027417">
    <property type="entry name" value="P-loop_NTPase"/>
</dbReference>
<reference evidence="1" key="1">
    <citation type="journal article" date="2014" name="Int. J. Syst. Evol. Microbiol.">
        <title>Complete genome sequence of Corynebacterium casei LMG S-19264T (=DSM 44701T), isolated from a smear-ripened cheese.</title>
        <authorList>
            <consortium name="US DOE Joint Genome Institute (JGI-PGF)"/>
            <person name="Walter F."/>
            <person name="Albersmeier A."/>
            <person name="Kalinowski J."/>
            <person name="Ruckert C."/>
        </authorList>
    </citation>
    <scope>NUCLEOTIDE SEQUENCE</scope>
    <source>
        <strain evidence="1">JCM 3051</strain>
    </source>
</reference>
<reference evidence="1" key="2">
    <citation type="submission" date="2020-09" db="EMBL/GenBank/DDBJ databases">
        <authorList>
            <person name="Sun Q."/>
            <person name="Ohkuma M."/>
        </authorList>
    </citation>
    <scope>NUCLEOTIDE SEQUENCE</scope>
    <source>
        <strain evidence="1">JCM 3051</strain>
    </source>
</reference>
<dbReference type="RefSeq" id="WP_171106748.1">
    <property type="nucleotide sequence ID" value="NZ_BMPT01000008.1"/>
</dbReference>
<dbReference type="EMBL" id="BMPT01000008">
    <property type="protein sequence ID" value="GGM27597.1"/>
    <property type="molecule type" value="Genomic_DNA"/>
</dbReference>
<name>A0A8H9GHK7_9MICO</name>